<keyword evidence="1" id="KW-0812">Transmembrane</keyword>
<dbReference type="EMBL" id="JBHTKA010000004">
    <property type="protein sequence ID" value="MFD1000476.1"/>
    <property type="molecule type" value="Genomic_DNA"/>
</dbReference>
<feature type="transmembrane region" description="Helical" evidence="1">
    <location>
        <begin position="61"/>
        <end position="77"/>
    </location>
</feature>
<dbReference type="RefSeq" id="WP_377579896.1">
    <property type="nucleotide sequence ID" value="NZ_JBHTKA010000004.1"/>
</dbReference>
<feature type="transmembrane region" description="Helical" evidence="1">
    <location>
        <begin position="36"/>
        <end position="55"/>
    </location>
</feature>
<accession>A0ABW3K3W7</accession>
<evidence type="ECO:0000256" key="1">
    <source>
        <dbReference type="SAM" id="Phobius"/>
    </source>
</evidence>
<keyword evidence="1" id="KW-0472">Membrane</keyword>
<comment type="caution">
    <text evidence="2">The sequence shown here is derived from an EMBL/GenBank/DDBJ whole genome shotgun (WGS) entry which is preliminary data.</text>
</comment>
<reference evidence="3" key="1">
    <citation type="journal article" date="2019" name="Int. J. Syst. Evol. Microbiol.">
        <title>The Global Catalogue of Microorganisms (GCM) 10K type strain sequencing project: providing services to taxonomists for standard genome sequencing and annotation.</title>
        <authorList>
            <consortium name="The Broad Institute Genomics Platform"/>
            <consortium name="The Broad Institute Genome Sequencing Center for Infectious Disease"/>
            <person name="Wu L."/>
            <person name="Ma J."/>
        </authorList>
    </citation>
    <scope>NUCLEOTIDE SEQUENCE [LARGE SCALE GENOMIC DNA]</scope>
    <source>
        <strain evidence="3">CCUG 58938</strain>
    </source>
</reference>
<protein>
    <submittedName>
        <fullName evidence="2">Uncharacterized protein</fullName>
    </submittedName>
</protein>
<sequence length="81" mass="9443">MIRLLLMAFNVAVITYLLYHLFEIGRQPIERSRKTIIIISGILLLLSPFVMLLRIIPPTPLYFLIYPVAIGLFIYMTRNGY</sequence>
<feature type="transmembrane region" description="Helical" evidence="1">
    <location>
        <begin position="6"/>
        <end position="24"/>
    </location>
</feature>
<keyword evidence="1" id="KW-1133">Transmembrane helix</keyword>
<evidence type="ECO:0000313" key="2">
    <source>
        <dbReference type="EMBL" id="MFD1000476.1"/>
    </source>
</evidence>
<name>A0ABW3K3W7_9BACT</name>
<gene>
    <name evidence="2" type="ORF">ACFQ21_14220</name>
</gene>
<proteinExistence type="predicted"/>
<dbReference type="Proteomes" id="UP001597112">
    <property type="component" value="Unassembled WGS sequence"/>
</dbReference>
<keyword evidence="3" id="KW-1185">Reference proteome</keyword>
<organism evidence="2 3">
    <name type="scientific">Ohtaekwangia kribbensis</name>
    <dbReference type="NCBI Taxonomy" id="688913"/>
    <lineage>
        <taxon>Bacteria</taxon>
        <taxon>Pseudomonadati</taxon>
        <taxon>Bacteroidota</taxon>
        <taxon>Cytophagia</taxon>
        <taxon>Cytophagales</taxon>
        <taxon>Fulvivirgaceae</taxon>
        <taxon>Ohtaekwangia</taxon>
    </lineage>
</organism>
<evidence type="ECO:0000313" key="3">
    <source>
        <dbReference type="Proteomes" id="UP001597112"/>
    </source>
</evidence>